<evidence type="ECO:0000313" key="1">
    <source>
        <dbReference type="EMBL" id="KJV50864.1"/>
    </source>
</evidence>
<dbReference type="AlphaFoldDB" id="A0A0F3M8E5"/>
<sequence>MHVQNIKQTFIDNEKVENLDRISDSIKNKTKEIQKKFDNTSNSAVILTGKQVVEAVKKLKG</sequence>
<name>A0A0F3M8E5_ORITS</name>
<dbReference type="EMBL" id="LANO01000062">
    <property type="protein sequence ID" value="KJV50864.1"/>
    <property type="molecule type" value="Genomic_DNA"/>
</dbReference>
<protein>
    <submittedName>
        <fullName evidence="1">Putative conjugative transfer TraG domain protein</fullName>
    </submittedName>
</protein>
<reference evidence="1 2" key="1">
    <citation type="submission" date="2015-02" db="EMBL/GenBank/DDBJ databases">
        <title>Genome Sequencing of Rickettsiales.</title>
        <authorList>
            <person name="Daugherty S.C."/>
            <person name="Su Q."/>
            <person name="Abolude K."/>
            <person name="Beier-Sexton M."/>
            <person name="Carlyon J.A."/>
            <person name="Carter R."/>
            <person name="Day N.P."/>
            <person name="Dumler S.J."/>
            <person name="Dyachenko V."/>
            <person name="Godinez A."/>
            <person name="Kurtti T.J."/>
            <person name="Lichay M."/>
            <person name="Mullins K.E."/>
            <person name="Ott S."/>
            <person name="Pappas-Brown V."/>
            <person name="Paris D.H."/>
            <person name="Patel P."/>
            <person name="Richards A.L."/>
            <person name="Sadzewicz L."/>
            <person name="Sears K."/>
            <person name="Seidman D."/>
            <person name="Sengamalay N."/>
            <person name="Stenos J."/>
            <person name="Tallon L.J."/>
            <person name="Vincent G."/>
            <person name="Fraser C.M."/>
            <person name="Munderloh U."/>
            <person name="Dunning-Hotopp J.C."/>
        </authorList>
    </citation>
    <scope>NUCLEOTIDE SEQUENCE [LARGE SCALE GENOMIC DNA]</scope>
    <source>
        <strain evidence="1 2">Gilliam</strain>
    </source>
</reference>
<dbReference type="PATRIC" id="fig|1359184.3.peg.2739"/>
<dbReference type="Proteomes" id="UP000033769">
    <property type="component" value="Unassembled WGS sequence"/>
</dbReference>
<organism evidence="1 2">
    <name type="scientific">Orientia tsutsugamushi str. Gilliam</name>
    <dbReference type="NCBI Taxonomy" id="1359184"/>
    <lineage>
        <taxon>Bacteria</taxon>
        <taxon>Pseudomonadati</taxon>
        <taxon>Pseudomonadota</taxon>
        <taxon>Alphaproteobacteria</taxon>
        <taxon>Rickettsiales</taxon>
        <taxon>Rickettsiaceae</taxon>
        <taxon>Rickettsieae</taxon>
        <taxon>Orientia</taxon>
    </lineage>
</organism>
<evidence type="ECO:0000313" key="2">
    <source>
        <dbReference type="Proteomes" id="UP000033769"/>
    </source>
</evidence>
<gene>
    <name evidence="1" type="ORF">OTSGILL_2699</name>
</gene>
<proteinExistence type="predicted"/>
<comment type="caution">
    <text evidence="1">The sequence shown here is derived from an EMBL/GenBank/DDBJ whole genome shotgun (WGS) entry which is preliminary data.</text>
</comment>
<accession>A0A0F3M8E5</accession>